<dbReference type="EMBL" id="CADCUW010000666">
    <property type="protein sequence ID" value="CAA9455034.1"/>
    <property type="molecule type" value="Genomic_DNA"/>
</dbReference>
<feature type="non-terminal residue" evidence="1">
    <location>
        <position position="31"/>
    </location>
</feature>
<organism evidence="1">
    <name type="scientific">uncultured Rubrobacteraceae bacterium</name>
    <dbReference type="NCBI Taxonomy" id="349277"/>
    <lineage>
        <taxon>Bacteria</taxon>
        <taxon>Bacillati</taxon>
        <taxon>Actinomycetota</taxon>
        <taxon>Rubrobacteria</taxon>
        <taxon>Rubrobacterales</taxon>
        <taxon>Rubrobacteraceae</taxon>
        <taxon>environmental samples</taxon>
    </lineage>
</organism>
<accession>A0A6J4QTZ9</accession>
<protein>
    <submittedName>
        <fullName evidence="1">Uncharacterized protein</fullName>
    </submittedName>
</protein>
<dbReference type="AlphaFoldDB" id="A0A6J4QTZ9"/>
<reference evidence="1" key="1">
    <citation type="submission" date="2020-02" db="EMBL/GenBank/DDBJ databases">
        <authorList>
            <person name="Meier V. D."/>
        </authorList>
    </citation>
    <scope>NUCLEOTIDE SEQUENCE</scope>
    <source>
        <strain evidence="1">AVDCRST_MAG01</strain>
    </source>
</reference>
<gene>
    <name evidence="1" type="ORF">AVDCRST_MAG01-01-5077</name>
</gene>
<name>A0A6J4QTZ9_9ACTN</name>
<sequence length="31" mass="3248">WPQPTCAAAWPPGCSPVSWRAFSPSLSGSLC</sequence>
<proteinExistence type="predicted"/>
<evidence type="ECO:0000313" key="1">
    <source>
        <dbReference type="EMBL" id="CAA9455034.1"/>
    </source>
</evidence>
<feature type="non-terminal residue" evidence="1">
    <location>
        <position position="1"/>
    </location>
</feature>